<dbReference type="PROSITE" id="PS50190">
    <property type="entry name" value="SEC7"/>
    <property type="match status" value="1"/>
</dbReference>
<evidence type="ECO:0000256" key="6">
    <source>
        <dbReference type="SAM" id="MobiDB-lite"/>
    </source>
</evidence>
<proteinExistence type="inferred from homology"/>
<evidence type="ECO:0000256" key="1">
    <source>
        <dbReference type="ARBA" id="ARBA00004496"/>
    </source>
</evidence>
<evidence type="ECO:0000256" key="4">
    <source>
        <dbReference type="ARBA" id="ARBA00022553"/>
    </source>
</evidence>
<keyword evidence="4" id="KW-0597">Phosphoprotein</keyword>
<evidence type="ECO:0000313" key="9">
    <source>
        <dbReference type="WBParaSite" id="TREG1_46590.5"/>
    </source>
</evidence>
<dbReference type="InterPro" id="IPR033742">
    <property type="entry name" value="IQSEC_PH"/>
</dbReference>
<comment type="subcellular location">
    <subcellularLocation>
        <location evidence="1">Cytoplasm</location>
    </subcellularLocation>
</comment>
<dbReference type="Gene3D" id="2.30.29.30">
    <property type="entry name" value="Pleckstrin-homology domain (PH domain)/Phosphotyrosine-binding domain (PTB)"/>
    <property type="match status" value="1"/>
</dbReference>
<dbReference type="Gene3D" id="1.10.1000.11">
    <property type="entry name" value="Arf Nucleotide-binding Site Opener,domain 2"/>
    <property type="match status" value="1"/>
</dbReference>
<comment type="similarity">
    <text evidence="2">Belongs to the BRAG family.</text>
</comment>
<dbReference type="SMART" id="SM00222">
    <property type="entry name" value="Sec7"/>
    <property type="match status" value="1"/>
</dbReference>
<keyword evidence="5" id="KW-0175">Coiled coil</keyword>
<feature type="compositionally biased region" description="Polar residues" evidence="6">
    <location>
        <begin position="427"/>
        <end position="436"/>
    </location>
</feature>
<organism evidence="8 9">
    <name type="scientific">Trichobilharzia regenti</name>
    <name type="common">Nasal bird schistosome</name>
    <dbReference type="NCBI Taxonomy" id="157069"/>
    <lineage>
        <taxon>Eukaryota</taxon>
        <taxon>Metazoa</taxon>
        <taxon>Spiralia</taxon>
        <taxon>Lophotrochozoa</taxon>
        <taxon>Platyhelminthes</taxon>
        <taxon>Trematoda</taxon>
        <taxon>Digenea</taxon>
        <taxon>Strigeidida</taxon>
        <taxon>Schistosomatoidea</taxon>
        <taxon>Schistosomatidae</taxon>
        <taxon>Trichobilharzia</taxon>
    </lineage>
</organism>
<name>A0AA85JUP3_TRIRE</name>
<feature type="region of interest" description="Disordered" evidence="6">
    <location>
        <begin position="407"/>
        <end position="449"/>
    </location>
</feature>
<dbReference type="Pfam" id="PF01369">
    <property type="entry name" value="Sec7"/>
    <property type="match status" value="1"/>
</dbReference>
<protein>
    <submittedName>
        <fullName evidence="9">SEC7 domain-containing protein</fullName>
    </submittedName>
</protein>
<dbReference type="GO" id="GO:0030036">
    <property type="term" value="P:actin cytoskeleton organization"/>
    <property type="evidence" value="ECO:0007669"/>
    <property type="project" value="TreeGrafter"/>
</dbReference>
<feature type="compositionally biased region" description="Polar residues" evidence="6">
    <location>
        <begin position="786"/>
        <end position="803"/>
    </location>
</feature>
<feature type="region of interest" description="Disordered" evidence="6">
    <location>
        <begin position="256"/>
        <end position="284"/>
    </location>
</feature>
<accession>A0AA85JUP3</accession>
<sequence length="951" mass="106782">MDSSPPTLLNALKPLTTDRPRRRSRFTSIRPTPHPVLATKRDINVNLNASHVQSGDLNQSTSVNTDLKAQVPSSKLTRFMRRISMNLLPSEQTLTDSLNGAEKKNNSQLDFSTWKRRKSSMINRDMSPLCLQEDPQTSEEVPEVKENTLAGGTANCLSNRRLETVQRNSTMCTKRKSSLTRWFEKNVKHPRRSLPHSPPTTTCALSVPIDSNKLSIDAPVENTVKDTPIGQKSITPNTRMFKSRRSLLRHRRLARDTVITSKSQETKASRDSSIQKVDPPTDCDNLVRSKEVKSENITLLNKENEELVKPDVNTNGNKPTFGSVGRIVEQGDAWFIIPPTGIDGPYSQNQNGTYSSISSIVSDFPSMSHSVGRSNGSSKSLLSTFYTPTMKRRQRLPIPSEFLNSATLGTVSSKPPTPSKDGIGRVPTTNLQSEVNRSSDQDSGLSSQLSAPLHAIDMESQNEDYLPKVVNNNPTEISSATRWTTTLRQSMKRANNRRILLAGCTIFNRNPVEGINYLIRNYTLVSNPSKIAHFLLNEPNLNRQAIGEYFGLLDNPMATKVLKEFLLLIDMKGMEVDNALRSVIGHFHPSGESQKIAHLMQIFQEVYIHQNPDRVHRLFRNSETVEVLAYSVLLLHTDLHNPNVGKMGKRMTKQGFINNNRGIDSNHDVSKDLLEGIYDRVAASEFKTLPDPSDRLRALDGVLVGPLKTDNFVQRHRRFIGRVLAQQIEKIAPRRLPSKNNSRWRYLLIFNDILLVVKSLSSTRLRSDSLMNTAAAVAMGDQNVSRHYTPRNSISSVRNQNPKDQSGNVRSRSSSGVVQDVAQKIFCSTEPFVSDTSYQVRNVFPFLDLRVLVFESNYYRYGVQLCNSSGPVISLNMSSETCRRQFIDWVYESIAEMEELQQHQQMKQTVCEKNIIIKSGLNSSNTSIVREDNSSSVSSSSMKKKVILSNP</sequence>
<dbReference type="Pfam" id="PF16453">
    <property type="entry name" value="IQ_SEC7_PH"/>
    <property type="match status" value="1"/>
</dbReference>
<evidence type="ECO:0000313" key="8">
    <source>
        <dbReference type="Proteomes" id="UP000050795"/>
    </source>
</evidence>
<reference evidence="9" key="2">
    <citation type="submission" date="2023-11" db="UniProtKB">
        <authorList>
            <consortium name="WormBaseParasite"/>
        </authorList>
    </citation>
    <scope>IDENTIFICATION</scope>
</reference>
<dbReference type="SUPFAM" id="SSF48425">
    <property type="entry name" value="Sec7 domain"/>
    <property type="match status" value="1"/>
</dbReference>
<dbReference type="AlphaFoldDB" id="A0AA85JUP3"/>
<dbReference type="PANTHER" id="PTHR10663:SF342">
    <property type="entry name" value="FI21420P1"/>
    <property type="match status" value="1"/>
</dbReference>
<feature type="compositionally biased region" description="Low complexity" evidence="6">
    <location>
        <begin position="804"/>
        <end position="815"/>
    </location>
</feature>
<dbReference type="InterPro" id="IPR000904">
    <property type="entry name" value="Sec7_dom"/>
</dbReference>
<dbReference type="GO" id="GO:0005737">
    <property type="term" value="C:cytoplasm"/>
    <property type="evidence" value="ECO:0007669"/>
    <property type="project" value="UniProtKB-SubCell"/>
</dbReference>
<evidence type="ECO:0000256" key="3">
    <source>
        <dbReference type="ARBA" id="ARBA00022490"/>
    </source>
</evidence>
<dbReference type="GO" id="GO:0005085">
    <property type="term" value="F:guanyl-nucleotide exchange factor activity"/>
    <property type="evidence" value="ECO:0007669"/>
    <property type="project" value="InterPro"/>
</dbReference>
<dbReference type="InterPro" id="IPR035999">
    <property type="entry name" value="Sec7_dom_sf"/>
</dbReference>
<dbReference type="Gene3D" id="1.10.220.20">
    <property type="match status" value="1"/>
</dbReference>
<evidence type="ECO:0000256" key="2">
    <source>
        <dbReference type="ARBA" id="ARBA00006248"/>
    </source>
</evidence>
<reference evidence="8" key="1">
    <citation type="submission" date="2022-06" db="EMBL/GenBank/DDBJ databases">
        <authorList>
            <person name="Berger JAMES D."/>
            <person name="Berger JAMES D."/>
        </authorList>
    </citation>
    <scope>NUCLEOTIDE SEQUENCE [LARGE SCALE GENOMIC DNA]</scope>
</reference>
<feature type="region of interest" description="Disordered" evidence="6">
    <location>
        <begin position="927"/>
        <end position="951"/>
    </location>
</feature>
<dbReference type="InterPro" id="IPR011993">
    <property type="entry name" value="PH-like_dom_sf"/>
</dbReference>
<dbReference type="Proteomes" id="UP000050795">
    <property type="component" value="Unassembled WGS sequence"/>
</dbReference>
<dbReference type="PANTHER" id="PTHR10663">
    <property type="entry name" value="GUANYL-NUCLEOTIDE EXCHANGE FACTOR"/>
    <property type="match status" value="1"/>
</dbReference>
<evidence type="ECO:0000256" key="5">
    <source>
        <dbReference type="ARBA" id="ARBA00023054"/>
    </source>
</evidence>
<feature type="domain" description="SEC7" evidence="7">
    <location>
        <begin position="489"/>
        <end position="684"/>
    </location>
</feature>
<keyword evidence="8" id="KW-1185">Reference proteome</keyword>
<keyword evidence="3" id="KW-0963">Cytoplasm</keyword>
<dbReference type="GO" id="GO:0032012">
    <property type="term" value="P:regulation of ARF protein signal transduction"/>
    <property type="evidence" value="ECO:0007669"/>
    <property type="project" value="InterPro"/>
</dbReference>
<evidence type="ECO:0000259" key="7">
    <source>
        <dbReference type="PROSITE" id="PS50190"/>
    </source>
</evidence>
<dbReference type="WBParaSite" id="TREG1_46590.5">
    <property type="protein sequence ID" value="TREG1_46590.5"/>
    <property type="gene ID" value="TREG1_46590"/>
</dbReference>
<dbReference type="CDD" id="cd00171">
    <property type="entry name" value="Sec7"/>
    <property type="match status" value="1"/>
</dbReference>
<feature type="region of interest" description="Disordered" evidence="6">
    <location>
        <begin position="786"/>
        <end position="815"/>
    </location>
</feature>
<dbReference type="InterPro" id="IPR023394">
    <property type="entry name" value="Sec7_C_sf"/>
</dbReference>
<feature type="compositionally biased region" description="Basic residues" evidence="6">
    <location>
        <begin position="942"/>
        <end position="951"/>
    </location>
</feature>